<name>A0AA39STC4_ACESA</name>
<evidence type="ECO:0000256" key="1">
    <source>
        <dbReference type="ARBA" id="ARBA00022603"/>
    </source>
</evidence>
<proteinExistence type="inferred from homology"/>
<dbReference type="GO" id="GO:0000179">
    <property type="term" value="F:rRNA (adenine-N6,N6-)-dimethyltransferase activity"/>
    <property type="evidence" value="ECO:0007669"/>
    <property type="project" value="UniProtKB-UniRule"/>
</dbReference>
<feature type="binding site" evidence="5">
    <location>
        <position position="1"/>
    </location>
    <ligand>
        <name>S-adenosyl-L-methionine</name>
        <dbReference type="ChEBI" id="CHEBI:59789"/>
    </ligand>
</feature>
<dbReference type="Proteomes" id="UP001168877">
    <property type="component" value="Unassembled WGS sequence"/>
</dbReference>
<sequence>MNTQVYARVSHLLKVGKNNFRSPPKVDSSVVRTDPRKPRPEVNAKEWDGYIRICFIRKNKTFGTIFRLKHVLSLLEKNYKNLQALQSSQNAS</sequence>
<reference evidence="7" key="1">
    <citation type="journal article" date="2022" name="Plant J.">
        <title>Strategies of tolerance reflected in two North American maple genomes.</title>
        <authorList>
            <person name="McEvoy S.L."/>
            <person name="Sezen U.U."/>
            <person name="Trouern-Trend A."/>
            <person name="McMahon S.M."/>
            <person name="Schaberg P.G."/>
            <person name="Yang J."/>
            <person name="Wegrzyn J.L."/>
            <person name="Swenson N.G."/>
        </authorList>
    </citation>
    <scope>NUCLEOTIDE SEQUENCE</scope>
    <source>
        <strain evidence="7">NS2018</strain>
    </source>
</reference>
<evidence type="ECO:0000313" key="8">
    <source>
        <dbReference type="Proteomes" id="UP001168877"/>
    </source>
</evidence>
<dbReference type="PANTHER" id="PTHR11727">
    <property type="entry name" value="DIMETHYLADENOSINE TRANSFERASE"/>
    <property type="match status" value="1"/>
</dbReference>
<gene>
    <name evidence="7" type="ORF">LWI29_028462</name>
</gene>
<keyword evidence="6" id="KW-0698">rRNA processing</keyword>
<comment type="similarity">
    <text evidence="5 6">Belongs to the class I-like SAM-binding methyltransferase superfamily. rRNA adenine N(6)-methyltransferase family.</text>
</comment>
<evidence type="ECO:0000313" key="7">
    <source>
        <dbReference type="EMBL" id="KAK0597769.1"/>
    </source>
</evidence>
<dbReference type="GO" id="GO:0005730">
    <property type="term" value="C:nucleolus"/>
    <property type="evidence" value="ECO:0007669"/>
    <property type="project" value="TreeGrafter"/>
</dbReference>
<evidence type="ECO:0000256" key="6">
    <source>
        <dbReference type="RuleBase" id="RU362106"/>
    </source>
</evidence>
<reference evidence="7" key="2">
    <citation type="submission" date="2023-06" db="EMBL/GenBank/DDBJ databases">
        <authorList>
            <person name="Swenson N.G."/>
            <person name="Wegrzyn J.L."/>
            <person name="Mcevoy S.L."/>
        </authorList>
    </citation>
    <scope>NUCLEOTIDE SEQUENCE</scope>
    <source>
        <strain evidence="7">NS2018</strain>
        <tissue evidence="7">Leaf</tissue>
    </source>
</reference>
<dbReference type="PANTHER" id="PTHR11727:SF7">
    <property type="entry name" value="DIMETHYLADENOSINE TRANSFERASE-RELATED"/>
    <property type="match status" value="1"/>
</dbReference>
<dbReference type="EC" id="2.1.1.-" evidence="6"/>
<dbReference type="Gene3D" id="3.40.50.150">
    <property type="entry name" value="Vaccinia Virus protein VP39"/>
    <property type="match status" value="1"/>
</dbReference>
<dbReference type="GO" id="GO:0003723">
    <property type="term" value="F:RNA binding"/>
    <property type="evidence" value="ECO:0007669"/>
    <property type="project" value="UniProtKB-UniRule"/>
</dbReference>
<dbReference type="PROSITE" id="PS51689">
    <property type="entry name" value="SAM_RNA_A_N6_MT"/>
    <property type="match status" value="1"/>
</dbReference>
<keyword evidence="1 5" id="KW-0489">Methyltransferase</keyword>
<organism evidence="7 8">
    <name type="scientific">Acer saccharum</name>
    <name type="common">Sugar maple</name>
    <dbReference type="NCBI Taxonomy" id="4024"/>
    <lineage>
        <taxon>Eukaryota</taxon>
        <taxon>Viridiplantae</taxon>
        <taxon>Streptophyta</taxon>
        <taxon>Embryophyta</taxon>
        <taxon>Tracheophyta</taxon>
        <taxon>Spermatophyta</taxon>
        <taxon>Magnoliopsida</taxon>
        <taxon>eudicotyledons</taxon>
        <taxon>Gunneridae</taxon>
        <taxon>Pentapetalae</taxon>
        <taxon>rosids</taxon>
        <taxon>malvids</taxon>
        <taxon>Sapindales</taxon>
        <taxon>Sapindaceae</taxon>
        <taxon>Hippocastanoideae</taxon>
        <taxon>Acereae</taxon>
        <taxon>Acer</taxon>
    </lineage>
</organism>
<keyword evidence="3 5" id="KW-0949">S-adenosyl-L-methionine</keyword>
<evidence type="ECO:0000256" key="5">
    <source>
        <dbReference type="PROSITE-ProRule" id="PRU01026"/>
    </source>
</evidence>
<keyword evidence="8" id="KW-1185">Reference proteome</keyword>
<comment type="caution">
    <text evidence="7">The sequence shown here is derived from an EMBL/GenBank/DDBJ whole genome shotgun (WGS) entry which is preliminary data.</text>
</comment>
<dbReference type="Pfam" id="PF00398">
    <property type="entry name" value="RrnaAD"/>
    <property type="match status" value="1"/>
</dbReference>
<dbReference type="InterPro" id="IPR029063">
    <property type="entry name" value="SAM-dependent_MTases_sf"/>
</dbReference>
<dbReference type="SUPFAM" id="SSF53335">
    <property type="entry name" value="S-adenosyl-L-methionine-dependent methyltransferases"/>
    <property type="match status" value="1"/>
</dbReference>
<dbReference type="InterPro" id="IPR001737">
    <property type="entry name" value="KsgA/Erm"/>
</dbReference>
<accession>A0AA39STC4</accession>
<keyword evidence="4 5" id="KW-0694">RNA-binding</keyword>
<dbReference type="AlphaFoldDB" id="A0AA39STC4"/>
<evidence type="ECO:0000256" key="3">
    <source>
        <dbReference type="ARBA" id="ARBA00022691"/>
    </source>
</evidence>
<comment type="caution">
    <text evidence="5">Lacks conserved residue(s) required for the propagation of feature annotation.</text>
</comment>
<dbReference type="EMBL" id="JAUESC010000004">
    <property type="protein sequence ID" value="KAK0597769.1"/>
    <property type="molecule type" value="Genomic_DNA"/>
</dbReference>
<dbReference type="Gene3D" id="1.10.8.480">
    <property type="match status" value="1"/>
</dbReference>
<keyword evidence="2 5" id="KW-0808">Transferase</keyword>
<evidence type="ECO:0000256" key="2">
    <source>
        <dbReference type="ARBA" id="ARBA00022679"/>
    </source>
</evidence>
<protein>
    <recommendedName>
        <fullName evidence="6">rRNA adenine N(6)-methyltransferase</fullName>
        <ecNumber evidence="6">2.1.1.-</ecNumber>
    </recommendedName>
</protein>
<evidence type="ECO:0000256" key="4">
    <source>
        <dbReference type="ARBA" id="ARBA00022884"/>
    </source>
</evidence>